<dbReference type="Proteomes" id="UP001054945">
    <property type="component" value="Unassembled WGS sequence"/>
</dbReference>
<accession>A0AAV4QZR4</accession>
<dbReference type="EMBL" id="BPLR01006909">
    <property type="protein sequence ID" value="GIY13248.1"/>
    <property type="molecule type" value="Genomic_DNA"/>
</dbReference>
<keyword evidence="3" id="KW-1185">Reference proteome</keyword>
<gene>
    <name evidence="2" type="ORF">CEXT_425151</name>
</gene>
<comment type="caution">
    <text evidence="2">The sequence shown here is derived from an EMBL/GenBank/DDBJ whole genome shotgun (WGS) entry which is preliminary data.</text>
</comment>
<protein>
    <submittedName>
        <fullName evidence="2">Uncharacterized protein</fullName>
    </submittedName>
</protein>
<reference evidence="2 3" key="1">
    <citation type="submission" date="2021-06" db="EMBL/GenBank/DDBJ databases">
        <title>Caerostris extrusa draft genome.</title>
        <authorList>
            <person name="Kono N."/>
            <person name="Arakawa K."/>
        </authorList>
    </citation>
    <scope>NUCLEOTIDE SEQUENCE [LARGE SCALE GENOMIC DNA]</scope>
</reference>
<name>A0AAV4QZR4_CAEEX</name>
<evidence type="ECO:0000313" key="2">
    <source>
        <dbReference type="EMBL" id="GIY13248.1"/>
    </source>
</evidence>
<feature type="region of interest" description="Disordered" evidence="1">
    <location>
        <begin position="102"/>
        <end position="125"/>
    </location>
</feature>
<organism evidence="2 3">
    <name type="scientific">Caerostris extrusa</name>
    <name type="common">Bark spider</name>
    <name type="synonym">Caerostris bankana</name>
    <dbReference type="NCBI Taxonomy" id="172846"/>
    <lineage>
        <taxon>Eukaryota</taxon>
        <taxon>Metazoa</taxon>
        <taxon>Ecdysozoa</taxon>
        <taxon>Arthropoda</taxon>
        <taxon>Chelicerata</taxon>
        <taxon>Arachnida</taxon>
        <taxon>Araneae</taxon>
        <taxon>Araneomorphae</taxon>
        <taxon>Entelegynae</taxon>
        <taxon>Araneoidea</taxon>
        <taxon>Araneidae</taxon>
        <taxon>Caerostris</taxon>
    </lineage>
</organism>
<evidence type="ECO:0000313" key="3">
    <source>
        <dbReference type="Proteomes" id="UP001054945"/>
    </source>
</evidence>
<sequence length="125" mass="13876">MNASPPRLICPVFRSSAAHPVAACPLKLGIFALLDSAVHSAGHQLDYIIYRGTKSNRIPPKGKAYIPFNTFQLLPILELESSYLTQLKKNFFIPHDLPQSIQPNAIPTNHRNLTTSKDTQSTQPQ</sequence>
<dbReference type="AlphaFoldDB" id="A0AAV4QZR4"/>
<proteinExistence type="predicted"/>
<evidence type="ECO:0000256" key="1">
    <source>
        <dbReference type="SAM" id="MobiDB-lite"/>
    </source>
</evidence>